<organism evidence="1 2">
    <name type="scientific">Bacteroides uniformis</name>
    <dbReference type="NCBI Taxonomy" id="820"/>
    <lineage>
        <taxon>Bacteria</taxon>
        <taxon>Pseudomonadati</taxon>
        <taxon>Bacteroidota</taxon>
        <taxon>Bacteroidia</taxon>
        <taxon>Bacteroidales</taxon>
        <taxon>Bacteroidaceae</taxon>
        <taxon>Bacteroides</taxon>
    </lineage>
</organism>
<gene>
    <name evidence="1" type="ORF">DWW14_13260</name>
</gene>
<protein>
    <recommendedName>
        <fullName evidence="3">HNH endonuclease</fullName>
    </recommendedName>
</protein>
<name>A0A412XCL3_BACUN</name>
<sequence>MYQLKITKKTDSLALQHFNDVKERLLADIHHFLSGKHRIMRKVKIAIHGDKPSEDLLRHLSNEENLKEFIVSHPDKLRDIISQLHPDAFDPEKKLNRILYHIFIIFGYEDDIFNKDGFYRQSQVGTCPYCNMADIHYTPATALSQTEKGVLDHFYPKEIYPMLGLSFYNLIPSCPSCNDVQHKSNKDVTSNKGDASLTSMRIINPYEYQDRNFFFDYNLKSHWENAGNSDVDILTAGDKEVGYNALLNLNGRYNTIQNRETVISIIRKLNRYPDTYFDYLNMLPIPASLIKKEFDDWGFHLRRDEIYKYPFNKFKLDILEKARANM</sequence>
<dbReference type="RefSeq" id="WP_117867261.1">
    <property type="nucleotide sequence ID" value="NZ_JABUBW010000027.1"/>
</dbReference>
<evidence type="ECO:0008006" key="3">
    <source>
        <dbReference type="Google" id="ProtNLM"/>
    </source>
</evidence>
<dbReference type="AlphaFoldDB" id="A0A412XCL3"/>
<evidence type="ECO:0000313" key="2">
    <source>
        <dbReference type="Proteomes" id="UP000285343"/>
    </source>
</evidence>
<dbReference type="Gene3D" id="1.10.30.50">
    <property type="match status" value="1"/>
</dbReference>
<reference evidence="1 2" key="1">
    <citation type="submission" date="2018-08" db="EMBL/GenBank/DDBJ databases">
        <title>A genome reference for cultivated species of the human gut microbiota.</title>
        <authorList>
            <person name="Zou Y."/>
            <person name="Xue W."/>
            <person name="Luo G."/>
        </authorList>
    </citation>
    <scope>NUCLEOTIDE SEQUENCE [LARGE SCALE GENOMIC DNA]</scope>
    <source>
        <strain evidence="1 2">AF14-42</strain>
    </source>
</reference>
<accession>A0A412XCL3</accession>
<evidence type="ECO:0000313" key="1">
    <source>
        <dbReference type="EMBL" id="RGV40942.1"/>
    </source>
</evidence>
<dbReference type="Proteomes" id="UP000285343">
    <property type="component" value="Unassembled WGS sequence"/>
</dbReference>
<dbReference type="EMBL" id="QRZC01000018">
    <property type="protein sequence ID" value="RGV40942.1"/>
    <property type="molecule type" value="Genomic_DNA"/>
</dbReference>
<proteinExistence type="predicted"/>
<comment type="caution">
    <text evidence="1">The sequence shown here is derived from an EMBL/GenBank/DDBJ whole genome shotgun (WGS) entry which is preliminary data.</text>
</comment>